<dbReference type="AlphaFoldDB" id="A0A975H3D2"/>
<dbReference type="PANTHER" id="PTHR43537">
    <property type="entry name" value="TRANSCRIPTIONAL REGULATOR, GNTR FAMILY"/>
    <property type="match status" value="1"/>
</dbReference>
<protein>
    <submittedName>
        <fullName evidence="5">GntR family transcriptional regulator</fullName>
    </submittedName>
</protein>
<keyword evidence="1" id="KW-0805">Transcription regulation</keyword>
<dbReference type="KEGG" id="otd:J1M35_01935"/>
<dbReference type="CDD" id="cd07377">
    <property type="entry name" value="WHTH_GntR"/>
    <property type="match status" value="1"/>
</dbReference>
<gene>
    <name evidence="5" type="ORF">J1M35_01935</name>
</gene>
<keyword evidence="3" id="KW-0804">Transcription</keyword>
<dbReference type="PANTHER" id="PTHR43537:SF53">
    <property type="entry name" value="HTH-TYPE TRANSCRIPTIONAL REPRESSOR NANR"/>
    <property type="match status" value="1"/>
</dbReference>
<dbReference type="EMBL" id="CP071796">
    <property type="protein sequence ID" value="QTD45709.1"/>
    <property type="molecule type" value="Genomic_DNA"/>
</dbReference>
<dbReference type="Gene3D" id="1.10.10.10">
    <property type="entry name" value="Winged helix-like DNA-binding domain superfamily/Winged helix DNA-binding domain"/>
    <property type="match status" value="1"/>
</dbReference>
<dbReference type="InterPro" id="IPR000524">
    <property type="entry name" value="Tscrpt_reg_HTH_GntR"/>
</dbReference>
<dbReference type="InterPro" id="IPR036388">
    <property type="entry name" value="WH-like_DNA-bd_sf"/>
</dbReference>
<keyword evidence="2" id="KW-0238">DNA-binding</keyword>
<dbReference type="RefSeq" id="WP_208009457.1">
    <property type="nucleotide sequence ID" value="NZ_CP071796.1"/>
</dbReference>
<dbReference type="Pfam" id="PF00392">
    <property type="entry name" value="GntR"/>
    <property type="match status" value="1"/>
</dbReference>
<dbReference type="SMART" id="SM00345">
    <property type="entry name" value="HTH_GNTR"/>
    <property type="match status" value="1"/>
</dbReference>
<evidence type="ECO:0000256" key="2">
    <source>
        <dbReference type="ARBA" id="ARBA00023125"/>
    </source>
</evidence>
<evidence type="ECO:0000313" key="6">
    <source>
        <dbReference type="Proteomes" id="UP000663903"/>
    </source>
</evidence>
<dbReference type="SMART" id="SM00895">
    <property type="entry name" value="FCD"/>
    <property type="match status" value="1"/>
</dbReference>
<dbReference type="Proteomes" id="UP000663903">
    <property type="component" value="Chromosome"/>
</dbReference>
<keyword evidence="6" id="KW-1185">Reference proteome</keyword>
<dbReference type="SUPFAM" id="SSF48008">
    <property type="entry name" value="GntR ligand-binding domain-like"/>
    <property type="match status" value="1"/>
</dbReference>
<evidence type="ECO:0000259" key="4">
    <source>
        <dbReference type="PROSITE" id="PS50949"/>
    </source>
</evidence>
<dbReference type="PROSITE" id="PS50949">
    <property type="entry name" value="HTH_GNTR"/>
    <property type="match status" value="1"/>
</dbReference>
<dbReference type="GO" id="GO:0003677">
    <property type="term" value="F:DNA binding"/>
    <property type="evidence" value="ECO:0007669"/>
    <property type="project" value="UniProtKB-KW"/>
</dbReference>
<dbReference type="Pfam" id="PF07729">
    <property type="entry name" value="FCD"/>
    <property type="match status" value="1"/>
</dbReference>
<dbReference type="SUPFAM" id="SSF46785">
    <property type="entry name" value="Winged helix' DNA-binding domain"/>
    <property type="match status" value="1"/>
</dbReference>
<proteinExistence type="predicted"/>
<dbReference type="InterPro" id="IPR008920">
    <property type="entry name" value="TF_FadR/GntR_C"/>
</dbReference>
<feature type="domain" description="HTH gntR-type" evidence="4">
    <location>
        <begin position="6"/>
        <end position="73"/>
    </location>
</feature>
<evidence type="ECO:0000256" key="3">
    <source>
        <dbReference type="ARBA" id="ARBA00023163"/>
    </source>
</evidence>
<evidence type="ECO:0000256" key="1">
    <source>
        <dbReference type="ARBA" id="ARBA00023015"/>
    </source>
</evidence>
<dbReference type="Gene3D" id="1.20.120.530">
    <property type="entry name" value="GntR ligand-binding domain-like"/>
    <property type="match status" value="1"/>
</dbReference>
<dbReference type="GO" id="GO:0003700">
    <property type="term" value="F:DNA-binding transcription factor activity"/>
    <property type="evidence" value="ECO:0007669"/>
    <property type="project" value="InterPro"/>
</dbReference>
<name>A0A975H3D2_9BURK</name>
<evidence type="ECO:0000313" key="5">
    <source>
        <dbReference type="EMBL" id="QTD45709.1"/>
    </source>
</evidence>
<accession>A0A975H3D2</accession>
<dbReference type="InterPro" id="IPR011711">
    <property type="entry name" value="GntR_C"/>
</dbReference>
<dbReference type="InterPro" id="IPR036390">
    <property type="entry name" value="WH_DNA-bd_sf"/>
</dbReference>
<reference evidence="5" key="1">
    <citation type="submission" date="2021-03" db="EMBL/GenBank/DDBJ databases">
        <title>Ottowia sp. 27C isolated from the cloaca of a Giant Asian pond turtle (Heosemys grandis).</title>
        <authorList>
            <person name="Spergser J."/>
            <person name="Busse H.-J."/>
        </authorList>
    </citation>
    <scope>NUCLEOTIDE SEQUENCE</scope>
    <source>
        <strain evidence="5">27C</strain>
    </source>
</reference>
<sequence>MVSASRLTNQHIYDRIYAAISERRLLPGTKLSEEKLATAFHASRTRVREVLLRLSQELIIEVHPNRGAFVAKPTVGDVRQVFAVRRALEPAIVTELAERRCLAAPDTALGLLREHLAAEAAARAQGNRLALARLTGEFHVSLARATGNRLFTDSLRRLVALTGLMIAQYAHPGGKSCPEHDHDDIVNAIERGDAASARTLTLRHLGGIEADLLPASLPAGEPDFAQIFGLDELSP</sequence>
<organism evidence="5 6">
    <name type="scientific">Ottowia testudinis</name>
    <dbReference type="NCBI Taxonomy" id="2816950"/>
    <lineage>
        <taxon>Bacteria</taxon>
        <taxon>Pseudomonadati</taxon>
        <taxon>Pseudomonadota</taxon>
        <taxon>Betaproteobacteria</taxon>
        <taxon>Burkholderiales</taxon>
        <taxon>Comamonadaceae</taxon>
        <taxon>Ottowia</taxon>
    </lineage>
</organism>